<organism evidence="1">
    <name type="scientific">candidate division WOR-3 bacterium</name>
    <dbReference type="NCBI Taxonomy" id="2052148"/>
    <lineage>
        <taxon>Bacteria</taxon>
        <taxon>Bacteria division WOR-3</taxon>
    </lineage>
</organism>
<sequence length="104" mass="11584">MPILQAILITILLSQSSTDFNNEWTDKGTVFAIEETGVNIGGVWFAFAPGIKSTNEVFDLTAETIIQPPFEALITFVYTQDRVDPYVKKIKIIKSVSTQTEAEK</sequence>
<reference evidence="1" key="1">
    <citation type="journal article" date="2020" name="mSystems">
        <title>Genome- and Community-Level Interaction Insights into Carbon Utilization and Element Cycling Functions of Hydrothermarchaeota in Hydrothermal Sediment.</title>
        <authorList>
            <person name="Zhou Z."/>
            <person name="Liu Y."/>
            <person name="Xu W."/>
            <person name="Pan J."/>
            <person name="Luo Z.H."/>
            <person name="Li M."/>
        </authorList>
    </citation>
    <scope>NUCLEOTIDE SEQUENCE [LARGE SCALE GENOMIC DNA]</scope>
    <source>
        <strain evidence="1">SpSt-774</strain>
    </source>
</reference>
<dbReference type="EMBL" id="DTGZ01000174">
    <property type="protein sequence ID" value="HGV98466.1"/>
    <property type="molecule type" value="Genomic_DNA"/>
</dbReference>
<gene>
    <name evidence="1" type="ORF">ENV60_09265</name>
</gene>
<proteinExistence type="predicted"/>
<protein>
    <submittedName>
        <fullName evidence="1">Uncharacterized protein</fullName>
    </submittedName>
</protein>
<evidence type="ECO:0000313" key="1">
    <source>
        <dbReference type="EMBL" id="HGV98466.1"/>
    </source>
</evidence>
<accession>A0A7C4TDM6</accession>
<comment type="caution">
    <text evidence="1">The sequence shown here is derived from an EMBL/GenBank/DDBJ whole genome shotgun (WGS) entry which is preliminary data.</text>
</comment>
<name>A0A7C4TDM6_UNCW3</name>
<dbReference type="AlphaFoldDB" id="A0A7C4TDM6"/>